<dbReference type="InterPro" id="IPR053879">
    <property type="entry name" value="HYDIN_VesB_CFA65-like_Ig"/>
</dbReference>
<dbReference type="Gene3D" id="2.60.40.10">
    <property type="entry name" value="Immunoglobulins"/>
    <property type="match status" value="3"/>
</dbReference>
<keyword evidence="3" id="KW-0963">Cytoplasm</keyword>
<organism evidence="8 9">
    <name type="scientific">Xylanibacter rodentium</name>
    <dbReference type="NCBI Taxonomy" id="2736289"/>
    <lineage>
        <taxon>Bacteria</taxon>
        <taxon>Pseudomonadati</taxon>
        <taxon>Bacteroidota</taxon>
        <taxon>Bacteroidia</taxon>
        <taxon>Bacteroidales</taxon>
        <taxon>Prevotellaceae</taxon>
        <taxon>Xylanibacter</taxon>
    </lineage>
</organism>
<evidence type="ECO:0000256" key="2">
    <source>
        <dbReference type="ARBA" id="ARBA00004496"/>
    </source>
</evidence>
<evidence type="ECO:0000256" key="3">
    <source>
        <dbReference type="ARBA" id="ARBA00022490"/>
    </source>
</evidence>
<evidence type="ECO:0000256" key="1">
    <source>
        <dbReference type="ARBA" id="ARBA00004138"/>
    </source>
</evidence>
<dbReference type="InterPro" id="IPR011467">
    <property type="entry name" value="DUF1573"/>
</dbReference>
<protein>
    <submittedName>
        <fullName evidence="8">DUF1573 domain-containing protein</fullName>
    </submittedName>
</protein>
<keyword evidence="6" id="KW-0732">Signal</keyword>
<evidence type="ECO:0000259" key="7">
    <source>
        <dbReference type="Pfam" id="PF22544"/>
    </source>
</evidence>
<evidence type="ECO:0000256" key="6">
    <source>
        <dbReference type="SAM" id="SignalP"/>
    </source>
</evidence>
<feature type="signal peptide" evidence="6">
    <location>
        <begin position="1"/>
        <end position="20"/>
    </location>
</feature>
<evidence type="ECO:0000313" key="8">
    <source>
        <dbReference type="EMBL" id="NPE14328.1"/>
    </source>
</evidence>
<proteinExistence type="predicted"/>
<reference evidence="8 9" key="1">
    <citation type="submission" date="2020-05" db="EMBL/GenBank/DDBJ databases">
        <title>Distinct polysaccharide utilization as determinants for interspecies competition between intestinal Prevotella spp.</title>
        <authorList>
            <person name="Galvez E.J.C."/>
            <person name="Iljazovic A."/>
            <person name="Strowig T."/>
        </authorList>
    </citation>
    <scope>NUCLEOTIDE SEQUENCE [LARGE SCALE GENOMIC DNA]</scope>
    <source>
        <strain evidence="8 9">PROD</strain>
    </source>
</reference>
<evidence type="ECO:0000256" key="5">
    <source>
        <dbReference type="ARBA" id="ARBA00023273"/>
    </source>
</evidence>
<keyword evidence="9" id="KW-1185">Reference proteome</keyword>
<dbReference type="Proteomes" id="UP001193734">
    <property type="component" value="Unassembled WGS sequence"/>
</dbReference>
<dbReference type="GeneID" id="82157768"/>
<name>A0ABX2AXA0_9BACT</name>
<feature type="domain" description="HYDIN/VesB/CFA65-like Ig-like" evidence="7">
    <location>
        <begin position="254"/>
        <end position="349"/>
    </location>
</feature>
<gene>
    <name evidence="8" type="ORF">HPS55_08315</name>
</gene>
<comment type="subcellular location">
    <subcellularLocation>
        <location evidence="1">Cell projection</location>
        <location evidence="1">Cilium</location>
    </subcellularLocation>
    <subcellularLocation>
        <location evidence="2">Cytoplasm</location>
    </subcellularLocation>
</comment>
<feature type="chain" id="PRO_5047190329" evidence="6">
    <location>
        <begin position="21"/>
        <end position="353"/>
    </location>
</feature>
<dbReference type="PANTHER" id="PTHR37833">
    <property type="entry name" value="LIPOPROTEIN-RELATED"/>
    <property type="match status" value="1"/>
</dbReference>
<comment type="caution">
    <text evidence="8">The sequence shown here is derived from an EMBL/GenBank/DDBJ whole genome shotgun (WGS) entry which is preliminary data.</text>
</comment>
<dbReference type="PANTHER" id="PTHR37833:SF1">
    <property type="entry name" value="SIGNAL PEPTIDE PROTEIN"/>
    <property type="match status" value="1"/>
</dbReference>
<accession>A0ABX2AXA0</accession>
<keyword evidence="4" id="KW-0969">Cilium</keyword>
<keyword evidence="5" id="KW-0966">Cell projection</keyword>
<dbReference type="InterPro" id="IPR013783">
    <property type="entry name" value="Ig-like_fold"/>
</dbReference>
<dbReference type="RefSeq" id="WP_172177357.1">
    <property type="nucleotide sequence ID" value="NZ_CASGIA010000010.1"/>
</dbReference>
<evidence type="ECO:0000256" key="4">
    <source>
        <dbReference type="ARBA" id="ARBA00023069"/>
    </source>
</evidence>
<dbReference type="EMBL" id="JABKKE010000012">
    <property type="protein sequence ID" value="NPE14328.1"/>
    <property type="molecule type" value="Genomic_DNA"/>
</dbReference>
<dbReference type="Pfam" id="PF07610">
    <property type="entry name" value="DUF1573"/>
    <property type="match status" value="1"/>
</dbReference>
<sequence>MNRKTIISSLLLMAILPVSAQRLQVTRPTVNCGPVAYNKPITATFEMRNKGNRKLKITDVRTSCGCIGVEYPKKEVAAGDKFVMKLTYDARQLGHFDKSARIVSNGTKEPLYVNMTGVVMADLKDNTASYPFAMGDLLLDRNELEFDDVNKGENPVQDIYIMNAGTTVFTPTMMHLPAYLSAIVTPEKLSPGHSGKISVMLHSAKLHDYGLTQTSVYVASNIGEKVSNDNELTVSAVLLPNFAGITDAQKQYGPKMSISADSLDFVFDGKAKKSGNIMITNTGRTELKISSLQMFTSGLKVTLGKRELKPGESTKLKITAMRDELKKQRSKPRVLMITNDPDRAKVVIKINVK</sequence>
<evidence type="ECO:0000313" key="9">
    <source>
        <dbReference type="Proteomes" id="UP001193734"/>
    </source>
</evidence>
<dbReference type="Pfam" id="PF22544">
    <property type="entry name" value="HYDIN_VesB_CFA65-like_Ig"/>
    <property type="match status" value="1"/>
</dbReference>